<comment type="caution">
    <text evidence="1">The sequence shown here is derived from an EMBL/GenBank/DDBJ whole genome shotgun (WGS) entry which is preliminary data.</text>
</comment>
<name>A0A9W9HRW7_9EURO</name>
<dbReference type="Proteomes" id="UP001146351">
    <property type="component" value="Unassembled WGS sequence"/>
</dbReference>
<reference evidence="1" key="1">
    <citation type="submission" date="2022-11" db="EMBL/GenBank/DDBJ databases">
        <authorList>
            <person name="Petersen C."/>
        </authorList>
    </citation>
    <scope>NUCLEOTIDE SEQUENCE</scope>
    <source>
        <strain evidence="1">IBT 21917</strain>
    </source>
</reference>
<evidence type="ECO:0000313" key="1">
    <source>
        <dbReference type="EMBL" id="KAJ5155822.1"/>
    </source>
</evidence>
<accession>A0A9W9HRW7</accession>
<evidence type="ECO:0000313" key="2">
    <source>
        <dbReference type="Proteomes" id="UP001146351"/>
    </source>
</evidence>
<organism evidence="1 2">
    <name type="scientific">Penicillium capsulatum</name>
    <dbReference type="NCBI Taxonomy" id="69766"/>
    <lineage>
        <taxon>Eukaryota</taxon>
        <taxon>Fungi</taxon>
        <taxon>Dikarya</taxon>
        <taxon>Ascomycota</taxon>
        <taxon>Pezizomycotina</taxon>
        <taxon>Eurotiomycetes</taxon>
        <taxon>Eurotiomycetidae</taxon>
        <taxon>Eurotiales</taxon>
        <taxon>Aspergillaceae</taxon>
        <taxon>Penicillium</taxon>
    </lineage>
</organism>
<dbReference type="AlphaFoldDB" id="A0A9W9HRW7"/>
<proteinExistence type="predicted"/>
<protein>
    <submittedName>
        <fullName evidence="1">Uncharacterized protein</fullName>
    </submittedName>
</protein>
<sequence length="105" mass="11400">MTLDPIDGLERSGSRLMGLADRPRARLRAADPGEVIADDAQDWKIIKAAIRPATNMWRGSGLSGKLVHPSGDAVGSSQGTIVGALKIGFEWEWCARMVRSTWMAH</sequence>
<reference evidence="1" key="2">
    <citation type="journal article" date="2023" name="IMA Fungus">
        <title>Comparative genomic study of the Penicillium genus elucidates a diverse pangenome and 15 lateral gene transfer events.</title>
        <authorList>
            <person name="Petersen C."/>
            <person name="Sorensen T."/>
            <person name="Nielsen M.R."/>
            <person name="Sondergaard T.E."/>
            <person name="Sorensen J.L."/>
            <person name="Fitzpatrick D.A."/>
            <person name="Frisvad J.C."/>
            <person name="Nielsen K.L."/>
        </authorList>
    </citation>
    <scope>NUCLEOTIDE SEQUENCE</scope>
    <source>
        <strain evidence="1">IBT 21917</strain>
    </source>
</reference>
<gene>
    <name evidence="1" type="ORF">N7492_008625</name>
</gene>
<keyword evidence="2" id="KW-1185">Reference proteome</keyword>
<dbReference type="EMBL" id="JAPQKO010000006">
    <property type="protein sequence ID" value="KAJ5155822.1"/>
    <property type="molecule type" value="Genomic_DNA"/>
</dbReference>